<sequence>MLGPGETCEASDVHRSWRAGDLGCLIFRWAQDDDVLQCREIRSQDVSIPFRYYEAVSSGMGAANPSLVSVIVWKPDIKCSSTLYTLFCVLSSLSSDPERQKPLNRKVQFRSTPATPTVIDIGEVVRTLSRPGDGHRKVPLFVGPLVVSPAENPSNPFPCFGILSRNEEHAWHRVRISNFFSFVSSFL</sequence>
<dbReference type="Proteomes" id="UP000272025">
    <property type="component" value="Unassembled WGS sequence"/>
</dbReference>
<evidence type="ECO:0000313" key="2">
    <source>
        <dbReference type="Proteomes" id="UP000272025"/>
    </source>
</evidence>
<evidence type="ECO:0000313" key="1">
    <source>
        <dbReference type="EMBL" id="ROT41558.1"/>
    </source>
</evidence>
<dbReference type="AlphaFoldDB" id="A0A3N2Q4H7"/>
<keyword evidence="2" id="KW-1185">Reference proteome</keyword>
<protein>
    <submittedName>
        <fullName evidence="1">Uncharacterized protein</fullName>
    </submittedName>
</protein>
<dbReference type="RefSeq" id="XP_028469364.1">
    <property type="nucleotide sequence ID" value="XM_028606638.1"/>
</dbReference>
<reference evidence="1 2" key="1">
    <citation type="journal article" date="2018" name="Mol. Ecol.">
        <title>The obligate alkalophilic soda-lake fungus Sodiomyces alkalinus has shifted to a protein diet.</title>
        <authorList>
            <person name="Grum-Grzhimaylo A.A."/>
            <person name="Falkoski D.L."/>
            <person name="van den Heuvel J."/>
            <person name="Valero-Jimenez C.A."/>
            <person name="Min B."/>
            <person name="Choi I.G."/>
            <person name="Lipzen A."/>
            <person name="Daum C.G."/>
            <person name="Aanen D.K."/>
            <person name="Tsang A."/>
            <person name="Henrissat B."/>
            <person name="Bilanenko E.N."/>
            <person name="de Vries R.P."/>
            <person name="van Kan J.A.L."/>
            <person name="Grigoriev I.V."/>
            <person name="Debets A.J.M."/>
        </authorList>
    </citation>
    <scope>NUCLEOTIDE SEQUENCE [LARGE SCALE GENOMIC DNA]</scope>
    <source>
        <strain evidence="1 2">F11</strain>
    </source>
</reference>
<organism evidence="1 2">
    <name type="scientific">Sodiomyces alkalinus (strain CBS 110278 / VKM F-3762 / F11)</name>
    <name type="common">Alkaliphilic filamentous fungus</name>
    <dbReference type="NCBI Taxonomy" id="1314773"/>
    <lineage>
        <taxon>Eukaryota</taxon>
        <taxon>Fungi</taxon>
        <taxon>Dikarya</taxon>
        <taxon>Ascomycota</taxon>
        <taxon>Pezizomycotina</taxon>
        <taxon>Sordariomycetes</taxon>
        <taxon>Hypocreomycetidae</taxon>
        <taxon>Glomerellales</taxon>
        <taxon>Plectosphaerellaceae</taxon>
        <taxon>Sodiomyces</taxon>
    </lineage>
</organism>
<dbReference type="GeneID" id="39575116"/>
<proteinExistence type="predicted"/>
<accession>A0A3N2Q4H7</accession>
<gene>
    <name evidence="1" type="ORF">SODALDRAFT_122593</name>
</gene>
<dbReference type="EMBL" id="ML119052">
    <property type="protein sequence ID" value="ROT41558.1"/>
    <property type="molecule type" value="Genomic_DNA"/>
</dbReference>
<name>A0A3N2Q4H7_SODAK</name>